<dbReference type="GO" id="GO:0003677">
    <property type="term" value="F:DNA binding"/>
    <property type="evidence" value="ECO:0007669"/>
    <property type="project" value="UniProtKB-KW"/>
</dbReference>
<dbReference type="PANTHER" id="PTHR45526">
    <property type="entry name" value="TRANSCRIPTIONAL REGULATORY PROTEIN DPIA"/>
    <property type="match status" value="1"/>
</dbReference>
<dbReference type="PIRSF" id="PIRSF006171">
    <property type="entry name" value="RR_citrat_malat"/>
    <property type="match status" value="1"/>
</dbReference>
<evidence type="ECO:0000256" key="7">
    <source>
        <dbReference type="ARBA" id="ARBA00023159"/>
    </source>
</evidence>
<dbReference type="CDD" id="cd19925">
    <property type="entry name" value="REC_citrate_TCS"/>
    <property type="match status" value="1"/>
</dbReference>
<organism evidence="11 12">
    <name type="scientific">Lysinibacillus fusiformis</name>
    <dbReference type="NCBI Taxonomy" id="28031"/>
    <lineage>
        <taxon>Bacteria</taxon>
        <taxon>Bacillati</taxon>
        <taxon>Bacillota</taxon>
        <taxon>Bacilli</taxon>
        <taxon>Bacillales</taxon>
        <taxon>Bacillaceae</taxon>
        <taxon>Lysinibacillus</taxon>
    </lineage>
</organism>
<keyword evidence="6" id="KW-0238">DNA-binding</keyword>
<dbReference type="EMBL" id="FOEL01000007">
    <property type="protein sequence ID" value="SEQ75597.1"/>
    <property type="molecule type" value="Genomic_DNA"/>
</dbReference>
<dbReference type="Gene3D" id="1.10.10.10">
    <property type="entry name" value="Winged helix-like DNA-binding domain superfamily/Winged helix DNA-binding domain"/>
    <property type="match status" value="1"/>
</dbReference>
<name>A0A1H9IM47_9BACI</name>
<dbReference type="InterPro" id="IPR051271">
    <property type="entry name" value="2C-system_Tx_regulators"/>
</dbReference>
<keyword evidence="7" id="KW-0010">Activator</keyword>
<feature type="modified residue" description="4-aspartylphosphate" evidence="9">
    <location>
        <position position="56"/>
    </location>
</feature>
<evidence type="ECO:0000256" key="9">
    <source>
        <dbReference type="PROSITE-ProRule" id="PRU00169"/>
    </source>
</evidence>
<keyword evidence="4" id="KW-0902">Two-component regulatory system</keyword>
<evidence type="ECO:0000256" key="1">
    <source>
        <dbReference type="ARBA" id="ARBA00004496"/>
    </source>
</evidence>
<dbReference type="GO" id="GO:0005737">
    <property type="term" value="C:cytoplasm"/>
    <property type="evidence" value="ECO:0007669"/>
    <property type="project" value="UniProtKB-SubCell"/>
</dbReference>
<evidence type="ECO:0000256" key="6">
    <source>
        <dbReference type="ARBA" id="ARBA00023125"/>
    </source>
</evidence>
<evidence type="ECO:0000256" key="8">
    <source>
        <dbReference type="ARBA" id="ARBA00023163"/>
    </source>
</evidence>
<comment type="subcellular location">
    <subcellularLocation>
        <location evidence="1">Cytoplasm</location>
    </subcellularLocation>
</comment>
<keyword evidence="5" id="KW-0805">Transcription regulation</keyword>
<dbReference type="InterPro" id="IPR024187">
    <property type="entry name" value="Sig_transdc_resp-reg_cit/mal"/>
</dbReference>
<dbReference type="InterPro" id="IPR001789">
    <property type="entry name" value="Sig_transdc_resp-reg_receiver"/>
</dbReference>
<dbReference type="GO" id="GO:0000156">
    <property type="term" value="F:phosphorelay response regulator activity"/>
    <property type="evidence" value="ECO:0007669"/>
    <property type="project" value="TreeGrafter"/>
</dbReference>
<dbReference type="SMART" id="SM00448">
    <property type="entry name" value="REC"/>
    <property type="match status" value="1"/>
</dbReference>
<accession>A0A1H9IM47</accession>
<dbReference type="SUPFAM" id="SSF52172">
    <property type="entry name" value="CheY-like"/>
    <property type="match status" value="1"/>
</dbReference>
<dbReference type="PANTHER" id="PTHR45526:SF1">
    <property type="entry name" value="TRANSCRIPTIONAL REGULATORY PROTEIN DCUR-RELATED"/>
    <property type="match status" value="1"/>
</dbReference>
<dbReference type="AlphaFoldDB" id="A0A1H9IM47"/>
<reference evidence="11 12" key="1">
    <citation type="submission" date="2016-10" db="EMBL/GenBank/DDBJ databases">
        <authorList>
            <person name="Varghese N."/>
            <person name="Submissions S."/>
        </authorList>
    </citation>
    <scope>NUCLEOTIDE SEQUENCE [LARGE SCALE GENOMIC DNA]</scope>
    <source>
        <strain evidence="11 12">TC-13</strain>
    </source>
</reference>
<gene>
    <name evidence="11" type="ORF">SAMN02787113_02328</name>
</gene>
<sequence>MVQIKVLLIEDDPMVREVNRQFIEKVDHFQVIGQASNGLDGVTQIRQHQPDLVFMDIFMPEQDGITSLHKIRELDLPVDVITVTAANDMDTVKQVLHLGVFDYIMKPFSFERVKGTLENYLRFKKQTQTERELTQGELDQLFHYRDGQSPLEQSALLQTEKNLPKGFNRTTLEKVVHFLQSVDGASAEEVASGVGIARVTARRYLDYLEKQEKITMDVHYGGIGRPINYYFSK</sequence>
<evidence type="ECO:0000256" key="3">
    <source>
        <dbReference type="ARBA" id="ARBA00022553"/>
    </source>
</evidence>
<evidence type="ECO:0000259" key="10">
    <source>
        <dbReference type="PROSITE" id="PS50110"/>
    </source>
</evidence>
<proteinExistence type="predicted"/>
<dbReference type="Gene3D" id="3.40.50.2300">
    <property type="match status" value="1"/>
</dbReference>
<protein>
    <submittedName>
        <fullName evidence="11">Two-component system, CitB family, response regulator DctR</fullName>
    </submittedName>
</protein>
<keyword evidence="3 9" id="KW-0597">Phosphoprotein</keyword>
<dbReference type="GO" id="GO:0003700">
    <property type="term" value="F:DNA-binding transcription factor activity"/>
    <property type="evidence" value="ECO:0007669"/>
    <property type="project" value="InterPro"/>
</dbReference>
<evidence type="ECO:0000256" key="4">
    <source>
        <dbReference type="ARBA" id="ARBA00023012"/>
    </source>
</evidence>
<dbReference type="RefSeq" id="WP_008178426.1">
    <property type="nucleotide sequence ID" value="NZ_CP167119.1"/>
</dbReference>
<dbReference type="InterPro" id="IPR048714">
    <property type="entry name" value="DpiA-like_HTH"/>
</dbReference>
<feature type="domain" description="Response regulatory" evidence="10">
    <location>
        <begin position="5"/>
        <end position="121"/>
    </location>
</feature>
<dbReference type="InterPro" id="IPR036390">
    <property type="entry name" value="WH_DNA-bd_sf"/>
</dbReference>
<dbReference type="Pfam" id="PF20714">
    <property type="entry name" value="HTH_64"/>
    <property type="match status" value="1"/>
</dbReference>
<dbReference type="SUPFAM" id="SSF46785">
    <property type="entry name" value="Winged helix' DNA-binding domain"/>
    <property type="match status" value="1"/>
</dbReference>
<evidence type="ECO:0000313" key="11">
    <source>
        <dbReference type="EMBL" id="SEQ75597.1"/>
    </source>
</evidence>
<comment type="caution">
    <text evidence="11">The sequence shown here is derived from an EMBL/GenBank/DDBJ whole genome shotgun (WGS) entry which is preliminary data.</text>
</comment>
<keyword evidence="8" id="KW-0804">Transcription</keyword>
<dbReference type="InterPro" id="IPR011006">
    <property type="entry name" value="CheY-like_superfamily"/>
</dbReference>
<dbReference type="InterPro" id="IPR036388">
    <property type="entry name" value="WH-like_DNA-bd_sf"/>
</dbReference>
<dbReference type="Proteomes" id="UP000199410">
    <property type="component" value="Unassembled WGS sequence"/>
</dbReference>
<dbReference type="Pfam" id="PF00072">
    <property type="entry name" value="Response_reg"/>
    <property type="match status" value="1"/>
</dbReference>
<evidence type="ECO:0000313" key="12">
    <source>
        <dbReference type="Proteomes" id="UP000199410"/>
    </source>
</evidence>
<evidence type="ECO:0000256" key="5">
    <source>
        <dbReference type="ARBA" id="ARBA00023015"/>
    </source>
</evidence>
<evidence type="ECO:0000256" key="2">
    <source>
        <dbReference type="ARBA" id="ARBA00022490"/>
    </source>
</evidence>
<dbReference type="PROSITE" id="PS50110">
    <property type="entry name" value="RESPONSE_REGULATORY"/>
    <property type="match status" value="1"/>
</dbReference>
<keyword evidence="2" id="KW-0963">Cytoplasm</keyword>